<reference evidence="2 3" key="1">
    <citation type="submission" date="2015-10" db="EMBL/GenBank/DDBJ databases">
        <authorList>
            <person name="Gilbert D.G."/>
        </authorList>
    </citation>
    <scope>NUCLEOTIDE SEQUENCE [LARGE SCALE GENOMIC DNA]</scope>
    <source>
        <strain evidence="2 3">NRRL B-16712</strain>
    </source>
</reference>
<organism evidence="2 3">
    <name type="scientific">Actinoplanes awajinensis subsp. mycoplanecinus</name>
    <dbReference type="NCBI Taxonomy" id="135947"/>
    <lineage>
        <taxon>Bacteria</taxon>
        <taxon>Bacillati</taxon>
        <taxon>Actinomycetota</taxon>
        <taxon>Actinomycetes</taxon>
        <taxon>Micromonosporales</taxon>
        <taxon>Micromonosporaceae</taxon>
        <taxon>Actinoplanes</taxon>
    </lineage>
</organism>
<protein>
    <submittedName>
        <fullName evidence="2">Uncharacterized protein</fullName>
    </submittedName>
</protein>
<keyword evidence="1" id="KW-1133">Transmembrane helix</keyword>
<name>A0A0X3V2S5_9ACTN</name>
<gene>
    <name evidence="2" type="ORF">ADL15_10520</name>
</gene>
<accession>A0A0X3V2S5</accession>
<sequence>MPVSNPAENSGSLTGHILAQGWYDAPVEQRRGNLKVILAMLIVLGVLVTVSLVFVFTVGSSFTDMLTGK</sequence>
<evidence type="ECO:0000313" key="3">
    <source>
        <dbReference type="Proteomes" id="UP000053244"/>
    </source>
</evidence>
<keyword evidence="1" id="KW-0812">Transmembrane</keyword>
<evidence type="ECO:0000256" key="1">
    <source>
        <dbReference type="SAM" id="Phobius"/>
    </source>
</evidence>
<keyword evidence="1" id="KW-0472">Membrane</keyword>
<proteinExistence type="predicted"/>
<comment type="caution">
    <text evidence="2">The sequence shown here is derived from an EMBL/GenBank/DDBJ whole genome shotgun (WGS) entry which is preliminary data.</text>
</comment>
<keyword evidence="3" id="KW-1185">Reference proteome</keyword>
<dbReference type="EMBL" id="LLZH01000059">
    <property type="protein sequence ID" value="KUL39089.1"/>
    <property type="molecule type" value="Genomic_DNA"/>
</dbReference>
<dbReference type="AlphaFoldDB" id="A0A0X3V2S5"/>
<dbReference type="Proteomes" id="UP000053244">
    <property type="component" value="Unassembled WGS sequence"/>
</dbReference>
<feature type="transmembrane region" description="Helical" evidence="1">
    <location>
        <begin position="36"/>
        <end position="59"/>
    </location>
</feature>
<evidence type="ECO:0000313" key="2">
    <source>
        <dbReference type="EMBL" id="KUL39089.1"/>
    </source>
</evidence>